<feature type="compositionally biased region" description="Acidic residues" evidence="1">
    <location>
        <begin position="83"/>
        <end position="101"/>
    </location>
</feature>
<accession>A0A9Q1GVX7</accession>
<evidence type="ECO:0000256" key="1">
    <source>
        <dbReference type="SAM" id="MobiDB-lite"/>
    </source>
</evidence>
<proteinExistence type="predicted"/>
<reference evidence="2" key="1">
    <citation type="submission" date="2022-04" db="EMBL/GenBank/DDBJ databases">
        <title>Carnegiea gigantea Genome sequencing and assembly v2.</title>
        <authorList>
            <person name="Copetti D."/>
            <person name="Sanderson M.J."/>
            <person name="Burquez A."/>
            <person name="Wojciechowski M.F."/>
        </authorList>
    </citation>
    <scope>NUCLEOTIDE SEQUENCE</scope>
    <source>
        <strain evidence="2">SGP5-SGP5p</strain>
        <tissue evidence="2">Aerial part</tissue>
    </source>
</reference>
<protein>
    <submittedName>
        <fullName evidence="2">Uncharacterized protein</fullName>
    </submittedName>
</protein>
<keyword evidence="3" id="KW-1185">Reference proteome</keyword>
<dbReference type="EMBL" id="JAKOGI010001277">
    <property type="protein sequence ID" value="KAJ8426524.1"/>
    <property type="molecule type" value="Genomic_DNA"/>
</dbReference>
<dbReference type="Proteomes" id="UP001153076">
    <property type="component" value="Unassembled WGS sequence"/>
</dbReference>
<comment type="caution">
    <text evidence="2">The sequence shown here is derived from an EMBL/GenBank/DDBJ whole genome shotgun (WGS) entry which is preliminary data.</text>
</comment>
<dbReference type="AlphaFoldDB" id="A0A9Q1GVX7"/>
<feature type="region of interest" description="Disordered" evidence="1">
    <location>
        <begin position="31"/>
        <end position="66"/>
    </location>
</feature>
<name>A0A9Q1GVX7_9CARY</name>
<feature type="region of interest" description="Disordered" evidence="1">
    <location>
        <begin position="83"/>
        <end position="117"/>
    </location>
</feature>
<evidence type="ECO:0000313" key="2">
    <source>
        <dbReference type="EMBL" id="KAJ8426524.1"/>
    </source>
</evidence>
<organism evidence="2 3">
    <name type="scientific">Carnegiea gigantea</name>
    <dbReference type="NCBI Taxonomy" id="171969"/>
    <lineage>
        <taxon>Eukaryota</taxon>
        <taxon>Viridiplantae</taxon>
        <taxon>Streptophyta</taxon>
        <taxon>Embryophyta</taxon>
        <taxon>Tracheophyta</taxon>
        <taxon>Spermatophyta</taxon>
        <taxon>Magnoliopsida</taxon>
        <taxon>eudicotyledons</taxon>
        <taxon>Gunneridae</taxon>
        <taxon>Pentapetalae</taxon>
        <taxon>Caryophyllales</taxon>
        <taxon>Cactineae</taxon>
        <taxon>Cactaceae</taxon>
        <taxon>Cactoideae</taxon>
        <taxon>Echinocereeae</taxon>
        <taxon>Carnegiea</taxon>
    </lineage>
</organism>
<gene>
    <name evidence="2" type="ORF">Cgig2_007992</name>
</gene>
<evidence type="ECO:0000313" key="3">
    <source>
        <dbReference type="Proteomes" id="UP001153076"/>
    </source>
</evidence>
<sequence>MYVAENAGPVRRPHVRAAVCESRVRDIGEGKQIARSGGKCNDGEEVGEQRGNNELGVEGAELPASRLRLGGDTIEMLDDDEISVASEDTGDEEATKEDDAGDERTTEKQCGHGNKRKGCADGNDVNDNVWPRSGMEARSYHRKLSTWKKFQDFVYVVCPTRLQFTVYPRPAAEIFPYSLAHTHCASIEYHGRHCAKLGSMCSCAQHSNNVKCVMCVIEDF</sequence>